<keyword evidence="1" id="KW-0732">Signal</keyword>
<organism evidence="2 3">
    <name type="scientific">Brachionus plicatilis</name>
    <name type="common">Marine rotifer</name>
    <name type="synonym">Brachionus muelleri</name>
    <dbReference type="NCBI Taxonomy" id="10195"/>
    <lineage>
        <taxon>Eukaryota</taxon>
        <taxon>Metazoa</taxon>
        <taxon>Spiralia</taxon>
        <taxon>Gnathifera</taxon>
        <taxon>Rotifera</taxon>
        <taxon>Eurotatoria</taxon>
        <taxon>Monogononta</taxon>
        <taxon>Pseudotrocha</taxon>
        <taxon>Ploima</taxon>
        <taxon>Brachionidae</taxon>
        <taxon>Brachionus</taxon>
    </lineage>
</organism>
<name>A0A3M7S8L2_BRAPC</name>
<evidence type="ECO:0000313" key="3">
    <source>
        <dbReference type="Proteomes" id="UP000276133"/>
    </source>
</evidence>
<feature type="signal peptide" evidence="1">
    <location>
        <begin position="1"/>
        <end position="17"/>
    </location>
</feature>
<proteinExistence type="predicted"/>
<evidence type="ECO:0000313" key="2">
    <source>
        <dbReference type="EMBL" id="RNA32102.1"/>
    </source>
</evidence>
<evidence type="ECO:0000256" key="1">
    <source>
        <dbReference type="SAM" id="SignalP"/>
    </source>
</evidence>
<comment type="caution">
    <text evidence="2">The sequence shown here is derived from an EMBL/GenBank/DDBJ whole genome shotgun (WGS) entry which is preliminary data.</text>
</comment>
<dbReference type="OrthoDB" id="10148616at2759"/>
<sequence length="193" mass="21561">MKLSIFLVLGFVGLVIGESVPQVPANTTRCIYFSDSKLVSCQGISGEVECDAFSELSVLGSKQINFFGIRQLVDLNSTEIGSVMFELFPREIENTTYMNNMVQVEGEDERLVMYAGETGVRSGIRVSSVSCWQRLADLLKSQVEVQMASVDGVEGEVPMIGEVAISDRTLQKKWLWYGLGYGYYGYPYYFYGK</sequence>
<gene>
    <name evidence="2" type="ORF">BpHYR1_050508</name>
</gene>
<dbReference type="EMBL" id="REGN01001847">
    <property type="protein sequence ID" value="RNA32102.1"/>
    <property type="molecule type" value="Genomic_DNA"/>
</dbReference>
<dbReference type="AlphaFoldDB" id="A0A3M7S8L2"/>
<accession>A0A3M7S8L2</accession>
<reference evidence="2 3" key="1">
    <citation type="journal article" date="2018" name="Sci. Rep.">
        <title>Genomic signatures of local adaptation to the degree of environmental predictability in rotifers.</title>
        <authorList>
            <person name="Franch-Gras L."/>
            <person name="Hahn C."/>
            <person name="Garcia-Roger E.M."/>
            <person name="Carmona M.J."/>
            <person name="Serra M."/>
            <person name="Gomez A."/>
        </authorList>
    </citation>
    <scope>NUCLEOTIDE SEQUENCE [LARGE SCALE GENOMIC DNA]</scope>
    <source>
        <strain evidence="2">HYR1</strain>
    </source>
</reference>
<protein>
    <submittedName>
        <fullName evidence="2">Uncharacterized protein</fullName>
    </submittedName>
</protein>
<dbReference type="Proteomes" id="UP000276133">
    <property type="component" value="Unassembled WGS sequence"/>
</dbReference>
<feature type="chain" id="PRO_5018147565" evidence="1">
    <location>
        <begin position="18"/>
        <end position="193"/>
    </location>
</feature>
<keyword evidence="3" id="KW-1185">Reference proteome</keyword>